<name>A0ACC2FLE7_DALPE</name>
<comment type="caution">
    <text evidence="1">The sequence shown here is derived from an EMBL/GenBank/DDBJ whole genome shotgun (WGS) entry which is preliminary data.</text>
</comment>
<organism evidence="1 2">
    <name type="scientific">Dallia pectoralis</name>
    <name type="common">Alaska blackfish</name>
    <dbReference type="NCBI Taxonomy" id="75939"/>
    <lineage>
        <taxon>Eukaryota</taxon>
        <taxon>Metazoa</taxon>
        <taxon>Chordata</taxon>
        <taxon>Craniata</taxon>
        <taxon>Vertebrata</taxon>
        <taxon>Euteleostomi</taxon>
        <taxon>Actinopterygii</taxon>
        <taxon>Neopterygii</taxon>
        <taxon>Teleostei</taxon>
        <taxon>Protacanthopterygii</taxon>
        <taxon>Esociformes</taxon>
        <taxon>Umbridae</taxon>
        <taxon>Dallia</taxon>
    </lineage>
</organism>
<sequence>MVLVTYGVLEVLVIYGALEVLVTYGALEVLVTYGALEVLVTYGALMVLVTYGALEVLVTYGALEVLVTYGALEVLVTYGALMVLVTYGALEAPGSEHIQLNCLNAEEDVEQVLTACRTQEKINAEFKRTTTVPLQSKFLSQLDLYSDNLVKLFKKKGGQQGERLKNG</sequence>
<proteinExistence type="predicted"/>
<evidence type="ECO:0000313" key="2">
    <source>
        <dbReference type="Proteomes" id="UP001157502"/>
    </source>
</evidence>
<keyword evidence="2" id="KW-1185">Reference proteome</keyword>
<dbReference type="EMBL" id="CM055752">
    <property type="protein sequence ID" value="KAJ7992103.1"/>
    <property type="molecule type" value="Genomic_DNA"/>
</dbReference>
<dbReference type="Proteomes" id="UP001157502">
    <property type="component" value="Chromosome 25"/>
</dbReference>
<gene>
    <name evidence="1" type="ORF">DPEC_G00275080</name>
</gene>
<accession>A0ACC2FLE7</accession>
<evidence type="ECO:0000313" key="1">
    <source>
        <dbReference type="EMBL" id="KAJ7992103.1"/>
    </source>
</evidence>
<reference evidence="1" key="1">
    <citation type="submission" date="2021-05" db="EMBL/GenBank/DDBJ databases">
        <authorList>
            <person name="Pan Q."/>
            <person name="Jouanno E."/>
            <person name="Zahm M."/>
            <person name="Klopp C."/>
            <person name="Cabau C."/>
            <person name="Louis A."/>
            <person name="Berthelot C."/>
            <person name="Parey E."/>
            <person name="Roest Crollius H."/>
            <person name="Montfort J."/>
            <person name="Robinson-Rechavi M."/>
            <person name="Bouchez O."/>
            <person name="Lampietro C."/>
            <person name="Lopez Roques C."/>
            <person name="Donnadieu C."/>
            <person name="Postlethwait J."/>
            <person name="Bobe J."/>
            <person name="Dillon D."/>
            <person name="Chandos A."/>
            <person name="von Hippel F."/>
            <person name="Guiguen Y."/>
        </authorList>
    </citation>
    <scope>NUCLEOTIDE SEQUENCE</scope>
    <source>
        <strain evidence="1">YG-Jan2019</strain>
    </source>
</reference>
<protein>
    <submittedName>
        <fullName evidence="1">Uncharacterized protein</fullName>
    </submittedName>
</protein>